<evidence type="ECO:0000256" key="3">
    <source>
        <dbReference type="ARBA" id="ARBA00022695"/>
    </source>
</evidence>
<dbReference type="OrthoDB" id="6437448at2759"/>
<dbReference type="InterPro" id="IPR041588">
    <property type="entry name" value="Integrase_H2C2"/>
</dbReference>
<dbReference type="FunFam" id="1.10.340.70:FF:000003">
    <property type="entry name" value="Protein CBG25708"/>
    <property type="match status" value="1"/>
</dbReference>
<evidence type="ECO:0000256" key="7">
    <source>
        <dbReference type="ARBA" id="ARBA00022918"/>
    </source>
</evidence>
<feature type="domain" description="Integrase zinc-binding" evidence="9">
    <location>
        <begin position="198"/>
        <end position="252"/>
    </location>
</feature>
<dbReference type="CDD" id="cd09274">
    <property type="entry name" value="RNase_HI_RT_Ty3"/>
    <property type="match status" value="1"/>
</dbReference>
<dbReference type="Pfam" id="PF17921">
    <property type="entry name" value="Integrase_H2C2"/>
    <property type="match status" value="1"/>
</dbReference>
<proteinExistence type="predicted"/>
<feature type="domain" description="Reverse transcriptase RNase H-like" evidence="8">
    <location>
        <begin position="6"/>
        <end position="88"/>
    </location>
</feature>
<dbReference type="InterPro" id="IPR036397">
    <property type="entry name" value="RNaseH_sf"/>
</dbReference>
<keyword evidence="3" id="KW-0548">Nucleotidyltransferase</keyword>
<dbReference type="EMBL" id="BGPR01011927">
    <property type="protein sequence ID" value="GBN53654.1"/>
    <property type="molecule type" value="Genomic_DNA"/>
</dbReference>
<sequence length="473" mass="54927">MGWVLVVLQEGHPVSFVYRSLTDCEKNYSQIEKELLAIVFAFENLHNLVYGHKVLVESDHQPLTSIVQKPIGKITTRLRRVLLKLLKYDFTIKYVPGSQMHLADTLSRTSMKETGVDDPEILNTVHSTSKLLPMSESRFKQFQKATEEDKELQMLFEYFKKGWSEKKVVPKNLLPYYKVRNDLYCIDGLVFLNDKIIVPTILRQDMLMLIHEAHLGITKCESRARELMYWPGISRDIEDLINKCSICEKFQKSQTKEPLENHKLPSRPFQGIGIDIVYLNNTDYLVIIDYYSKWIEMSKIDNKSNEEIIFTNLGILGRNGILKFEFTSPHHSQSNGMVKKAVGISKTVFKKAFEDNRRPAIGMLEYRNTPILGLGLSAVQLMFNRRLRTKLPISNKLLNPELFKDVNIKLLRRQQTQKHYYDRSSKILIELKPGDQIVVQNIRTKIWEPAVVLSKTKTQRSYKIKTLYGRVLG</sequence>
<dbReference type="SUPFAM" id="SSF53098">
    <property type="entry name" value="Ribonuclease H-like"/>
    <property type="match status" value="1"/>
</dbReference>
<name>A0A4Y2PQP7_ARAVE</name>
<keyword evidence="2" id="KW-0808">Transferase</keyword>
<dbReference type="GO" id="GO:0016787">
    <property type="term" value="F:hydrolase activity"/>
    <property type="evidence" value="ECO:0007669"/>
    <property type="project" value="UniProtKB-KW"/>
</dbReference>
<evidence type="ECO:0000313" key="10">
    <source>
        <dbReference type="EMBL" id="GBN53654.1"/>
    </source>
</evidence>
<dbReference type="GO" id="GO:0042575">
    <property type="term" value="C:DNA polymerase complex"/>
    <property type="evidence" value="ECO:0007669"/>
    <property type="project" value="UniProtKB-ARBA"/>
</dbReference>
<dbReference type="InterPro" id="IPR041373">
    <property type="entry name" value="RT_RNaseH"/>
</dbReference>
<dbReference type="AlphaFoldDB" id="A0A4Y2PQP7"/>
<keyword evidence="7" id="KW-0695">RNA-directed DNA polymerase</keyword>
<dbReference type="InterPro" id="IPR050951">
    <property type="entry name" value="Retrovirus_Pol_polyprotein"/>
</dbReference>
<dbReference type="GO" id="GO:0004519">
    <property type="term" value="F:endonuclease activity"/>
    <property type="evidence" value="ECO:0007669"/>
    <property type="project" value="UniProtKB-KW"/>
</dbReference>
<dbReference type="InterPro" id="IPR043502">
    <property type="entry name" value="DNA/RNA_pol_sf"/>
</dbReference>
<dbReference type="GO" id="GO:0003964">
    <property type="term" value="F:RNA-directed DNA polymerase activity"/>
    <property type="evidence" value="ECO:0007669"/>
    <property type="project" value="UniProtKB-KW"/>
</dbReference>
<evidence type="ECO:0000259" key="9">
    <source>
        <dbReference type="Pfam" id="PF17921"/>
    </source>
</evidence>
<dbReference type="PANTHER" id="PTHR37984:SF7">
    <property type="entry name" value="INTEGRASE CATALYTIC DOMAIN-CONTAINING PROTEIN"/>
    <property type="match status" value="1"/>
</dbReference>
<evidence type="ECO:0000256" key="5">
    <source>
        <dbReference type="ARBA" id="ARBA00022759"/>
    </source>
</evidence>
<reference evidence="10 11" key="1">
    <citation type="journal article" date="2019" name="Sci. Rep.">
        <title>Orb-weaving spider Araneus ventricosus genome elucidates the spidroin gene catalogue.</title>
        <authorList>
            <person name="Kono N."/>
            <person name="Nakamura H."/>
            <person name="Ohtoshi R."/>
            <person name="Moran D.A.P."/>
            <person name="Shinohara A."/>
            <person name="Yoshida Y."/>
            <person name="Fujiwara M."/>
            <person name="Mori M."/>
            <person name="Tomita M."/>
            <person name="Arakawa K."/>
        </authorList>
    </citation>
    <scope>NUCLEOTIDE SEQUENCE [LARGE SCALE GENOMIC DNA]</scope>
</reference>
<organism evidence="10 11">
    <name type="scientific">Araneus ventricosus</name>
    <name type="common">Orbweaver spider</name>
    <name type="synonym">Epeira ventricosa</name>
    <dbReference type="NCBI Taxonomy" id="182803"/>
    <lineage>
        <taxon>Eukaryota</taxon>
        <taxon>Metazoa</taxon>
        <taxon>Ecdysozoa</taxon>
        <taxon>Arthropoda</taxon>
        <taxon>Chelicerata</taxon>
        <taxon>Arachnida</taxon>
        <taxon>Araneae</taxon>
        <taxon>Araneomorphae</taxon>
        <taxon>Entelegynae</taxon>
        <taxon>Araneoidea</taxon>
        <taxon>Araneidae</taxon>
        <taxon>Araneus</taxon>
    </lineage>
</organism>
<dbReference type="Gene3D" id="3.30.420.10">
    <property type="entry name" value="Ribonuclease H-like superfamily/Ribonuclease H"/>
    <property type="match status" value="1"/>
</dbReference>
<evidence type="ECO:0000313" key="11">
    <source>
        <dbReference type="Proteomes" id="UP000499080"/>
    </source>
</evidence>
<dbReference type="InterPro" id="IPR012337">
    <property type="entry name" value="RNaseH-like_sf"/>
</dbReference>
<evidence type="ECO:0000259" key="8">
    <source>
        <dbReference type="Pfam" id="PF17917"/>
    </source>
</evidence>
<comment type="caution">
    <text evidence="10">The sequence shown here is derived from an EMBL/GenBank/DDBJ whole genome shotgun (WGS) entry which is preliminary data.</text>
</comment>
<keyword evidence="6" id="KW-0378">Hydrolase</keyword>
<evidence type="ECO:0000256" key="4">
    <source>
        <dbReference type="ARBA" id="ARBA00022722"/>
    </source>
</evidence>
<dbReference type="EC" id="2.7.7.49" evidence="1"/>
<evidence type="ECO:0000256" key="6">
    <source>
        <dbReference type="ARBA" id="ARBA00022801"/>
    </source>
</evidence>
<accession>A0A4Y2PQP7</accession>
<dbReference type="Gene3D" id="1.10.340.70">
    <property type="match status" value="1"/>
</dbReference>
<evidence type="ECO:0000256" key="2">
    <source>
        <dbReference type="ARBA" id="ARBA00022679"/>
    </source>
</evidence>
<dbReference type="GO" id="GO:0003676">
    <property type="term" value="F:nucleic acid binding"/>
    <property type="evidence" value="ECO:0007669"/>
    <property type="project" value="InterPro"/>
</dbReference>
<dbReference type="Proteomes" id="UP000499080">
    <property type="component" value="Unassembled WGS sequence"/>
</dbReference>
<keyword evidence="4" id="KW-0540">Nuclease</keyword>
<dbReference type="Pfam" id="PF17917">
    <property type="entry name" value="RT_RNaseH"/>
    <property type="match status" value="1"/>
</dbReference>
<keyword evidence="5" id="KW-0255">Endonuclease</keyword>
<gene>
    <name evidence="10" type="primary">pol_2256</name>
    <name evidence="10" type="ORF">AVEN_39386_1</name>
</gene>
<evidence type="ECO:0000256" key="1">
    <source>
        <dbReference type="ARBA" id="ARBA00012493"/>
    </source>
</evidence>
<protein>
    <recommendedName>
        <fullName evidence="1">RNA-directed DNA polymerase</fullName>
        <ecNumber evidence="1">2.7.7.49</ecNumber>
    </recommendedName>
</protein>
<dbReference type="PANTHER" id="PTHR37984">
    <property type="entry name" value="PROTEIN CBG26694"/>
    <property type="match status" value="1"/>
</dbReference>
<keyword evidence="11" id="KW-1185">Reference proteome</keyword>
<dbReference type="SUPFAM" id="SSF56672">
    <property type="entry name" value="DNA/RNA polymerases"/>
    <property type="match status" value="1"/>
</dbReference>